<keyword evidence="3 8" id="KW-0812">Transmembrane</keyword>
<evidence type="ECO:0000256" key="3">
    <source>
        <dbReference type="ARBA" id="ARBA00022692"/>
    </source>
</evidence>
<reference evidence="11" key="1">
    <citation type="journal article" date="2019" name="Int. J. Syst. Evol. Microbiol.">
        <title>The Global Catalogue of Microorganisms (GCM) 10K type strain sequencing project: providing services to taxonomists for standard genome sequencing and annotation.</title>
        <authorList>
            <consortium name="The Broad Institute Genomics Platform"/>
            <consortium name="The Broad Institute Genome Sequencing Center for Infectious Disease"/>
            <person name="Wu L."/>
            <person name="Ma J."/>
        </authorList>
    </citation>
    <scope>NUCLEOTIDE SEQUENCE [LARGE SCALE GENOMIC DNA]</scope>
    <source>
        <strain evidence="11">JCM 32148</strain>
    </source>
</reference>
<keyword evidence="2" id="KW-1003">Cell membrane</keyword>
<sequence length="171" mass="18302">MTVVPRAERPPAAGGIPLDALLQETRQEVGRTDAKAGLLLALLGVLMGLFVSLAVTSTTRPLNGWAVGITTAFFLASALLLVWAVRPRLGVGGRGQQEYFAHFARFADRTDDLARELACAPDDVDARRAAQLVDLSCLVLRKYRLIQVAVDLLLTAVAIGGVAVLLALWRS</sequence>
<dbReference type="Pfam" id="PF18967">
    <property type="entry name" value="PycTM"/>
    <property type="match status" value="1"/>
</dbReference>
<feature type="transmembrane region" description="Helical" evidence="8">
    <location>
        <begin position="148"/>
        <end position="169"/>
    </location>
</feature>
<keyword evidence="5 8" id="KW-1133">Transmembrane helix</keyword>
<evidence type="ECO:0000256" key="1">
    <source>
        <dbReference type="ARBA" id="ARBA00004236"/>
    </source>
</evidence>
<accession>A0ABW2ZVL3</accession>
<keyword evidence="4" id="KW-0547">Nucleotide-binding</keyword>
<comment type="subcellular location">
    <subcellularLocation>
        <location evidence="1">Cell membrane</location>
    </subcellularLocation>
</comment>
<organism evidence="10 11">
    <name type="scientific">Micromonospora azadirachtae</name>
    <dbReference type="NCBI Taxonomy" id="1970735"/>
    <lineage>
        <taxon>Bacteria</taxon>
        <taxon>Bacillati</taxon>
        <taxon>Actinomycetota</taxon>
        <taxon>Actinomycetes</taxon>
        <taxon>Micromonosporales</taxon>
        <taxon>Micromonosporaceae</taxon>
        <taxon>Micromonospora</taxon>
    </lineage>
</organism>
<evidence type="ECO:0000313" key="11">
    <source>
        <dbReference type="Proteomes" id="UP001597053"/>
    </source>
</evidence>
<evidence type="ECO:0000313" key="10">
    <source>
        <dbReference type="EMBL" id="MFD0782657.1"/>
    </source>
</evidence>
<evidence type="ECO:0000259" key="9">
    <source>
        <dbReference type="Pfam" id="PF18967"/>
    </source>
</evidence>
<evidence type="ECO:0000256" key="7">
    <source>
        <dbReference type="ARBA" id="ARBA00023136"/>
    </source>
</evidence>
<feature type="transmembrane region" description="Helical" evidence="8">
    <location>
        <begin position="36"/>
        <end position="56"/>
    </location>
</feature>
<evidence type="ECO:0000256" key="5">
    <source>
        <dbReference type="ARBA" id="ARBA00022989"/>
    </source>
</evidence>
<name>A0ABW2ZVL3_9ACTN</name>
<feature type="domain" description="Pycsar effector protein" evidence="9">
    <location>
        <begin position="18"/>
        <end position="167"/>
    </location>
</feature>
<evidence type="ECO:0000256" key="8">
    <source>
        <dbReference type="SAM" id="Phobius"/>
    </source>
</evidence>
<keyword evidence="6" id="KW-0051">Antiviral defense</keyword>
<protein>
    <submittedName>
        <fullName evidence="10">Pycsar system effector family protein</fullName>
    </submittedName>
</protein>
<dbReference type="Proteomes" id="UP001597053">
    <property type="component" value="Unassembled WGS sequence"/>
</dbReference>
<keyword evidence="11" id="KW-1185">Reference proteome</keyword>
<evidence type="ECO:0000256" key="6">
    <source>
        <dbReference type="ARBA" id="ARBA00023118"/>
    </source>
</evidence>
<feature type="transmembrane region" description="Helical" evidence="8">
    <location>
        <begin position="62"/>
        <end position="85"/>
    </location>
</feature>
<proteinExistence type="predicted"/>
<gene>
    <name evidence="10" type="ORF">ACFQZ8_01770</name>
</gene>
<evidence type="ECO:0000256" key="2">
    <source>
        <dbReference type="ARBA" id="ARBA00022475"/>
    </source>
</evidence>
<dbReference type="InterPro" id="IPR043760">
    <property type="entry name" value="PycTM_dom"/>
</dbReference>
<evidence type="ECO:0000256" key="4">
    <source>
        <dbReference type="ARBA" id="ARBA00022741"/>
    </source>
</evidence>
<keyword evidence="7 8" id="KW-0472">Membrane</keyword>
<comment type="caution">
    <text evidence="10">The sequence shown here is derived from an EMBL/GenBank/DDBJ whole genome shotgun (WGS) entry which is preliminary data.</text>
</comment>
<dbReference type="EMBL" id="JBHTHM010000027">
    <property type="protein sequence ID" value="MFD0782657.1"/>
    <property type="molecule type" value="Genomic_DNA"/>
</dbReference>